<evidence type="ECO:0000256" key="9">
    <source>
        <dbReference type="ARBA" id="ARBA00023136"/>
    </source>
</evidence>
<keyword evidence="11" id="KW-1185">Reference proteome</keyword>
<dbReference type="PANTHER" id="PTHR34944">
    <property type="entry name" value="MITOCHONDRIAL IMPORT RECEPTOR SUBUNIT TOM7"/>
    <property type="match status" value="1"/>
</dbReference>
<proteinExistence type="inferred from homology"/>
<dbReference type="GO" id="GO:0045040">
    <property type="term" value="P:protein insertion into mitochondrial outer membrane"/>
    <property type="evidence" value="ECO:0007669"/>
    <property type="project" value="TreeGrafter"/>
</dbReference>
<evidence type="ECO:0000256" key="3">
    <source>
        <dbReference type="ARBA" id="ARBA00022448"/>
    </source>
</evidence>
<evidence type="ECO:0000313" key="11">
    <source>
        <dbReference type="Proteomes" id="UP001201980"/>
    </source>
</evidence>
<keyword evidence="4" id="KW-0812">Transmembrane</keyword>
<reference evidence="10" key="1">
    <citation type="submission" date="2022-07" db="EMBL/GenBank/DDBJ databases">
        <title>Draft genome sequence of Zalerion maritima ATCC 34329, a (micro)plastics degrading marine fungus.</title>
        <authorList>
            <person name="Paco A."/>
            <person name="Goncalves M.F.M."/>
            <person name="Rocha-Santos T.A.P."/>
            <person name="Alves A."/>
        </authorList>
    </citation>
    <scope>NUCLEOTIDE SEQUENCE</scope>
    <source>
        <strain evidence="10">ATCC 34329</strain>
    </source>
</reference>
<gene>
    <name evidence="10" type="ORF">MKZ38_001235</name>
</gene>
<evidence type="ECO:0000256" key="2">
    <source>
        <dbReference type="ARBA" id="ARBA00010917"/>
    </source>
</evidence>
<keyword evidence="9" id="KW-0472">Membrane</keyword>
<dbReference type="GO" id="GO:0030150">
    <property type="term" value="P:protein import into mitochondrial matrix"/>
    <property type="evidence" value="ECO:0007669"/>
    <property type="project" value="InterPro"/>
</dbReference>
<dbReference type="AlphaFoldDB" id="A0AAD5RS32"/>
<dbReference type="PANTHER" id="PTHR34944:SF2">
    <property type="entry name" value="MITOCHONDRIAL IMPORT RECEPTOR SUBUNIT TOM7"/>
    <property type="match status" value="1"/>
</dbReference>
<evidence type="ECO:0000256" key="7">
    <source>
        <dbReference type="ARBA" id="ARBA00022989"/>
    </source>
</evidence>
<name>A0AAD5RS32_9PEZI</name>
<comment type="subcellular location">
    <subcellularLocation>
        <location evidence="1">Mitochondrion outer membrane</location>
        <topology evidence="1">Single-pass membrane protein</topology>
    </subcellularLocation>
</comment>
<protein>
    <submittedName>
        <fullName evidence="10">Mitochondrial outer membrane translocase complex subunitt Tom7</fullName>
    </submittedName>
</protein>
<dbReference type="InterPro" id="IPR012621">
    <property type="entry name" value="Tom7"/>
</dbReference>
<dbReference type="GO" id="GO:0005742">
    <property type="term" value="C:mitochondrial outer membrane translocase complex"/>
    <property type="evidence" value="ECO:0007669"/>
    <property type="project" value="InterPro"/>
</dbReference>
<evidence type="ECO:0000256" key="8">
    <source>
        <dbReference type="ARBA" id="ARBA00023128"/>
    </source>
</evidence>
<dbReference type="EMBL" id="JAKWBI020000131">
    <property type="protein sequence ID" value="KAJ2901934.1"/>
    <property type="molecule type" value="Genomic_DNA"/>
</dbReference>
<evidence type="ECO:0000256" key="4">
    <source>
        <dbReference type="ARBA" id="ARBA00022692"/>
    </source>
</evidence>
<accession>A0AAD5RS32</accession>
<dbReference type="Proteomes" id="UP001201980">
    <property type="component" value="Unassembled WGS sequence"/>
</dbReference>
<sequence>MNINSNEQLRLELNISRPAAKPTRSPSSSHSPYIRFPSAEELAKMISLSEESKERIGKLIDLSRVAIHYGYLPMILYLGYTRSEPKPSWIKLLSPLS</sequence>
<evidence type="ECO:0000313" key="10">
    <source>
        <dbReference type="EMBL" id="KAJ2901934.1"/>
    </source>
</evidence>
<keyword evidence="7" id="KW-1133">Transmembrane helix</keyword>
<keyword evidence="6" id="KW-0653">Protein transport</keyword>
<evidence type="ECO:0000256" key="5">
    <source>
        <dbReference type="ARBA" id="ARBA00022787"/>
    </source>
</evidence>
<organism evidence="10 11">
    <name type="scientific">Zalerion maritima</name>
    <dbReference type="NCBI Taxonomy" id="339359"/>
    <lineage>
        <taxon>Eukaryota</taxon>
        <taxon>Fungi</taxon>
        <taxon>Dikarya</taxon>
        <taxon>Ascomycota</taxon>
        <taxon>Pezizomycotina</taxon>
        <taxon>Sordariomycetes</taxon>
        <taxon>Lulworthiomycetidae</taxon>
        <taxon>Lulworthiales</taxon>
        <taxon>Lulworthiaceae</taxon>
        <taxon>Zalerion</taxon>
    </lineage>
</organism>
<keyword evidence="3" id="KW-0813">Transport</keyword>
<evidence type="ECO:0000256" key="1">
    <source>
        <dbReference type="ARBA" id="ARBA00004572"/>
    </source>
</evidence>
<comment type="caution">
    <text evidence="10">The sequence shown here is derived from an EMBL/GenBank/DDBJ whole genome shotgun (WGS) entry which is preliminary data.</text>
</comment>
<keyword evidence="8" id="KW-0496">Mitochondrion</keyword>
<comment type="similarity">
    <text evidence="2">Belongs to the Tom7 family.</text>
</comment>
<dbReference type="Pfam" id="PF08038">
    <property type="entry name" value="Tom7"/>
    <property type="match status" value="1"/>
</dbReference>
<evidence type="ECO:0000256" key="6">
    <source>
        <dbReference type="ARBA" id="ARBA00022927"/>
    </source>
</evidence>
<keyword evidence="5" id="KW-1000">Mitochondrion outer membrane</keyword>